<feature type="domain" description="4Fe-4S Mo/W bis-MGD-type" evidence="11">
    <location>
        <begin position="100"/>
        <end position="156"/>
    </location>
</feature>
<dbReference type="GO" id="GO:0043546">
    <property type="term" value="F:molybdopterin cofactor binding"/>
    <property type="evidence" value="ECO:0007669"/>
    <property type="project" value="InterPro"/>
</dbReference>
<sequence>MPRAGRDHAGRLPVSVAQDGLVRGLSPPAPERPQVPGQHGLPGLSPLEGRVSDSIVFNRRDFLRLVGIGVAGAAAGCATPRSDRLIPYLVAPNDIMPGVAYWYASTCRECPVGCGLLVKTREGRAIKVEGNPQHPVNQGGLCARGQAGLQGLYDPDRLRTPMVKQGGAWKPIPWDEGLTLAASKLGEAIKAKRGVALMTDHAPGSAQALAAEWAAAAGATHLVYEPFAHESLREANRRTFGRAEIPTFDFARAHCVVSFGADFLETWLSPVGHARGFAAMRARRDGSGPFVSVEPRLSLTGANADEWVAIRPGREAVLALGMARVILTETLRPAGPDHGRLLDAVASYAPEMVEQQTEVPADTVRRLARMFARQWPSLAVAGGIAAQSEQSVALIAAVNLLNHAAGNTGETVRFDRTLDFDAVASFSDLQRLMGEMSQGRMDVLVVQGANPAYAVPAWAGFGAAMDKVLFKISLAGTLDETSDRCDLILPATHALESLGDARTARGVSSIIQPSMQRLPMFDARPAGDTLIALAKGAGFGGRFPETWADYLKAQWAPIHQRLGAGRDFPTFWNDTLKNGGVWEPEAATPVRWAGTPAFATAEPKGAGDLTLVLYPSATLYDGRGANKPWLQELPDPTSKAVWGSWVEIHPETAAKLGLKAGDPVKVETEAGALELPAYLYAGLRPDVIAVPLGQGHTAYGRNASGRGVNALALLSPAQDAASGAIAYLSTKAKLARGIQAMDLVVTQREKDQHDRGFAEVVPLTALLAAASASPGAQVTARPQTPAGHPEEPIPPLPSQTRLGTHTSPLAPVPGRKAPVHAITAYEPEQHTRGPRNLPIDQGSYGKAEHRWAMAIDLDACTGCAACVVACSAENNVPSVGPELIKRGREMMWIRIERWEESLKPGASDVRFVPMMCQHCGDAPCETVCPVYATYHNPEGLNAQVYNRCVGTRYCSNNCPYKVRSFNWFDYAAPEKETFAFPEPLNWQLNPDVTVRNKGVMEKCTMCIQRILEAKGIAKDEERTLRDGEFQTACAQSCPTQAITFGDLADPESAVHRVSFGERRYWVLNELNTKPGVTYLKRVRRDAGLA</sequence>
<evidence type="ECO:0000256" key="7">
    <source>
        <dbReference type="ARBA" id="ARBA00023004"/>
    </source>
</evidence>
<dbReference type="Proteomes" id="UP000319771">
    <property type="component" value="Unassembled WGS sequence"/>
</dbReference>
<dbReference type="Pfam" id="PF00384">
    <property type="entry name" value="Molybdopterin"/>
    <property type="match status" value="1"/>
</dbReference>
<dbReference type="InterPro" id="IPR006656">
    <property type="entry name" value="Mopterin_OxRdtase"/>
</dbReference>
<dbReference type="PROSITE" id="PS51379">
    <property type="entry name" value="4FE4S_FER_2"/>
    <property type="match status" value="2"/>
</dbReference>
<dbReference type="SUPFAM" id="SSF50692">
    <property type="entry name" value="ADC-like"/>
    <property type="match status" value="1"/>
</dbReference>
<keyword evidence="5" id="KW-0732">Signal</keyword>
<protein>
    <submittedName>
        <fullName evidence="12">4Fe-4S dicluster domain-containing protein</fullName>
    </submittedName>
</protein>
<keyword evidence="7" id="KW-0408">Iron</keyword>
<evidence type="ECO:0000256" key="3">
    <source>
        <dbReference type="ARBA" id="ARBA00022505"/>
    </source>
</evidence>
<evidence type="ECO:0000256" key="1">
    <source>
        <dbReference type="ARBA" id="ARBA00010312"/>
    </source>
</evidence>
<dbReference type="SUPFAM" id="SSF54862">
    <property type="entry name" value="4Fe-4S ferredoxins"/>
    <property type="match status" value="1"/>
</dbReference>
<keyword evidence="3" id="KW-0500">Molybdenum</keyword>
<dbReference type="InterPro" id="IPR006963">
    <property type="entry name" value="Mopterin_OxRdtase_4Fe-4S_dom"/>
</dbReference>
<comment type="caution">
    <text evidence="12">The sequence shown here is derived from an EMBL/GenBank/DDBJ whole genome shotgun (WGS) entry which is preliminary data.</text>
</comment>
<dbReference type="PANTHER" id="PTHR43742:SF9">
    <property type="entry name" value="TETRATHIONATE REDUCTASE SUBUNIT A"/>
    <property type="match status" value="1"/>
</dbReference>
<proteinExistence type="inferred from homology"/>
<evidence type="ECO:0000313" key="12">
    <source>
        <dbReference type="EMBL" id="TMQ72313.1"/>
    </source>
</evidence>
<keyword evidence="6" id="KW-0560">Oxidoreductase</keyword>
<keyword evidence="8" id="KW-0411">Iron-sulfur</keyword>
<dbReference type="InterPro" id="IPR009010">
    <property type="entry name" value="Asp_de-COase-like_dom_sf"/>
</dbReference>
<comment type="similarity">
    <text evidence="1">Belongs to the prokaryotic molybdopterin-containing oxidoreductase family.</text>
</comment>
<dbReference type="Gene3D" id="2.40.40.20">
    <property type="match status" value="1"/>
</dbReference>
<evidence type="ECO:0000256" key="8">
    <source>
        <dbReference type="ARBA" id="ARBA00023014"/>
    </source>
</evidence>
<dbReference type="GO" id="GO:0046872">
    <property type="term" value="F:metal ion binding"/>
    <property type="evidence" value="ECO:0007669"/>
    <property type="project" value="UniProtKB-KW"/>
</dbReference>
<dbReference type="Pfam" id="PF01568">
    <property type="entry name" value="Molydop_binding"/>
    <property type="match status" value="1"/>
</dbReference>
<dbReference type="PROSITE" id="PS51669">
    <property type="entry name" value="4FE4S_MOW_BIS_MGD"/>
    <property type="match status" value="1"/>
</dbReference>
<name>A0A538U8U5_UNCEI</name>
<dbReference type="Gene3D" id="3.30.2070.10">
    <property type="entry name" value="Formate dehydrogenase/DMSO reductase"/>
    <property type="match status" value="1"/>
</dbReference>
<dbReference type="Gene3D" id="3.40.50.740">
    <property type="match status" value="1"/>
</dbReference>
<evidence type="ECO:0000256" key="4">
    <source>
        <dbReference type="ARBA" id="ARBA00022723"/>
    </source>
</evidence>
<evidence type="ECO:0000259" key="10">
    <source>
        <dbReference type="PROSITE" id="PS51379"/>
    </source>
</evidence>
<dbReference type="PANTHER" id="PTHR43742">
    <property type="entry name" value="TRIMETHYLAMINE-N-OXIDE REDUCTASE"/>
    <property type="match status" value="1"/>
</dbReference>
<evidence type="ECO:0000256" key="5">
    <source>
        <dbReference type="ARBA" id="ARBA00022729"/>
    </source>
</evidence>
<feature type="domain" description="4Fe-4S ferredoxin-type" evidence="10">
    <location>
        <begin position="851"/>
        <end position="882"/>
    </location>
</feature>
<evidence type="ECO:0000256" key="2">
    <source>
        <dbReference type="ARBA" id="ARBA00022485"/>
    </source>
</evidence>
<feature type="compositionally biased region" description="Polar residues" evidence="9">
    <location>
        <begin position="798"/>
        <end position="807"/>
    </location>
</feature>
<evidence type="ECO:0000256" key="6">
    <source>
        <dbReference type="ARBA" id="ARBA00023002"/>
    </source>
</evidence>
<feature type="region of interest" description="Disordered" evidence="9">
    <location>
        <begin position="774"/>
        <end position="815"/>
    </location>
</feature>
<dbReference type="EMBL" id="VBPB01000112">
    <property type="protein sequence ID" value="TMQ72313.1"/>
    <property type="molecule type" value="Genomic_DNA"/>
</dbReference>
<dbReference type="SUPFAM" id="SSF53706">
    <property type="entry name" value="Formate dehydrogenase/DMSO reductase, domains 1-3"/>
    <property type="match status" value="1"/>
</dbReference>
<dbReference type="Gene3D" id="3.40.228.10">
    <property type="entry name" value="Dimethylsulfoxide Reductase, domain 2"/>
    <property type="match status" value="1"/>
</dbReference>
<keyword evidence="4" id="KW-0479">Metal-binding</keyword>
<dbReference type="InterPro" id="IPR006657">
    <property type="entry name" value="MoPterin_dinucl-bd_dom"/>
</dbReference>
<dbReference type="GO" id="GO:0051539">
    <property type="term" value="F:4 iron, 4 sulfur cluster binding"/>
    <property type="evidence" value="ECO:0007669"/>
    <property type="project" value="UniProtKB-KW"/>
</dbReference>
<dbReference type="AlphaFoldDB" id="A0A538U8U5"/>
<organism evidence="12 13">
    <name type="scientific">Eiseniibacteriota bacterium</name>
    <dbReference type="NCBI Taxonomy" id="2212470"/>
    <lineage>
        <taxon>Bacteria</taxon>
        <taxon>Candidatus Eiseniibacteriota</taxon>
    </lineage>
</organism>
<dbReference type="InterPro" id="IPR017896">
    <property type="entry name" value="4Fe4S_Fe-S-bd"/>
</dbReference>
<dbReference type="Pfam" id="PF13247">
    <property type="entry name" value="Fer4_11"/>
    <property type="match status" value="1"/>
</dbReference>
<dbReference type="InterPro" id="IPR019546">
    <property type="entry name" value="TAT_signal_bac_arc"/>
</dbReference>
<evidence type="ECO:0000256" key="9">
    <source>
        <dbReference type="SAM" id="MobiDB-lite"/>
    </source>
</evidence>
<dbReference type="GO" id="GO:0016491">
    <property type="term" value="F:oxidoreductase activity"/>
    <property type="evidence" value="ECO:0007669"/>
    <property type="project" value="UniProtKB-KW"/>
</dbReference>
<dbReference type="Gene3D" id="3.30.70.20">
    <property type="match status" value="2"/>
</dbReference>
<reference evidence="12 13" key="1">
    <citation type="journal article" date="2019" name="Nat. Microbiol.">
        <title>Mediterranean grassland soil C-N compound turnover is dependent on rainfall and depth, and is mediated by genomically divergent microorganisms.</title>
        <authorList>
            <person name="Diamond S."/>
            <person name="Andeer P.F."/>
            <person name="Li Z."/>
            <person name="Crits-Christoph A."/>
            <person name="Burstein D."/>
            <person name="Anantharaman K."/>
            <person name="Lane K.R."/>
            <person name="Thomas B.C."/>
            <person name="Pan C."/>
            <person name="Northen T.R."/>
            <person name="Banfield J.F."/>
        </authorList>
    </citation>
    <scope>NUCLEOTIDE SEQUENCE [LARGE SCALE GENOMIC DNA]</scope>
    <source>
        <strain evidence="12">WS_11</strain>
    </source>
</reference>
<gene>
    <name evidence="12" type="ORF">E6K81_07715</name>
</gene>
<dbReference type="Pfam" id="PF04879">
    <property type="entry name" value="Molybdop_Fe4S4"/>
    <property type="match status" value="1"/>
</dbReference>
<evidence type="ECO:0000313" key="13">
    <source>
        <dbReference type="Proteomes" id="UP000319771"/>
    </source>
</evidence>
<dbReference type="NCBIfam" id="TIGR01409">
    <property type="entry name" value="TAT_signal_seq"/>
    <property type="match status" value="1"/>
</dbReference>
<feature type="domain" description="4Fe-4S ferredoxin-type" evidence="10">
    <location>
        <begin position="907"/>
        <end position="938"/>
    </location>
</feature>
<keyword evidence="2" id="KW-0004">4Fe-4S</keyword>
<dbReference type="InterPro" id="IPR050612">
    <property type="entry name" value="Prok_Mopterin_Oxidored"/>
</dbReference>
<dbReference type="SMART" id="SM00926">
    <property type="entry name" value="Molybdop_Fe4S4"/>
    <property type="match status" value="1"/>
</dbReference>
<feature type="region of interest" description="Disordered" evidence="9">
    <location>
        <begin position="22"/>
        <end position="46"/>
    </location>
</feature>
<dbReference type="CDD" id="cd10551">
    <property type="entry name" value="PsrB"/>
    <property type="match status" value="1"/>
</dbReference>
<evidence type="ECO:0000259" key="11">
    <source>
        <dbReference type="PROSITE" id="PS51669"/>
    </source>
</evidence>
<dbReference type="Gene3D" id="2.20.25.90">
    <property type="entry name" value="ADC-like domains"/>
    <property type="match status" value="1"/>
</dbReference>
<accession>A0A538U8U5</accession>